<dbReference type="Proteomes" id="UP000243900">
    <property type="component" value="Unassembled WGS sequence"/>
</dbReference>
<gene>
    <name evidence="12" type="ORF">C5O18_01705</name>
</gene>
<dbReference type="SUPFAM" id="SSF55729">
    <property type="entry name" value="Acyl-CoA N-acyltransferases (Nat)"/>
    <property type="match status" value="1"/>
</dbReference>
<dbReference type="Gene3D" id="3.40.630.30">
    <property type="match status" value="1"/>
</dbReference>
<keyword evidence="3" id="KW-0808">Transferase</keyword>
<feature type="chain" id="PRO_5015127508" description="L-ornithine N(alpha)-acyltransferase" evidence="11">
    <location>
        <begin position="22"/>
        <end position="280"/>
    </location>
</feature>
<comment type="similarity">
    <text evidence="6">Belongs to the acetyltransferase family. OlsB subfamily.</text>
</comment>
<keyword evidence="11" id="KW-0732">Signal</keyword>
<reference evidence="13" key="1">
    <citation type="submission" date="2018-02" db="EMBL/GenBank/DDBJ databases">
        <title>Genome sequencing of Solimonas sp. HR-BB.</title>
        <authorList>
            <person name="Lee Y."/>
            <person name="Jeon C.O."/>
        </authorList>
    </citation>
    <scope>NUCLEOTIDE SEQUENCE [LARGE SCALE GENOMIC DNA]</scope>
    <source>
        <strain evidence="13">HR-E</strain>
    </source>
</reference>
<dbReference type="EC" id="2.3.2.30" evidence="7"/>
<keyword evidence="2" id="KW-0444">Lipid biosynthesis</keyword>
<organism evidence="12 13">
    <name type="scientific">Amnimonas aquatica</name>
    <dbReference type="NCBI Taxonomy" id="2094561"/>
    <lineage>
        <taxon>Bacteria</taxon>
        <taxon>Pseudomonadati</taxon>
        <taxon>Pseudomonadota</taxon>
        <taxon>Gammaproteobacteria</taxon>
        <taxon>Moraxellales</taxon>
        <taxon>Moraxellaceae</taxon>
        <taxon>Amnimonas</taxon>
    </lineage>
</organism>
<evidence type="ECO:0000256" key="6">
    <source>
        <dbReference type="ARBA" id="ARBA00038095"/>
    </source>
</evidence>
<evidence type="ECO:0000256" key="3">
    <source>
        <dbReference type="ARBA" id="ARBA00022679"/>
    </source>
</evidence>
<comment type="caution">
    <text evidence="12">The sequence shown here is derived from an EMBL/GenBank/DDBJ whole genome shotgun (WGS) entry which is preliminary data.</text>
</comment>
<dbReference type="PANTHER" id="PTHR37323">
    <property type="entry name" value="GCN5-RELATED N-ACETYLTRANSFERASE"/>
    <property type="match status" value="1"/>
</dbReference>
<evidence type="ECO:0000256" key="7">
    <source>
        <dbReference type="ARBA" id="ARBA00039058"/>
    </source>
</evidence>
<evidence type="ECO:0000256" key="2">
    <source>
        <dbReference type="ARBA" id="ARBA00022516"/>
    </source>
</evidence>
<accession>A0A2P6AUL4</accession>
<comment type="pathway">
    <text evidence="1">Lipid metabolism.</text>
</comment>
<keyword evidence="4" id="KW-0443">Lipid metabolism</keyword>
<sequence>MKTTMTSSTMSLNATSLPTAAADVHVAPAATGASQDGTLPMRRKPVLEARFALDAPMVAAAQRLRADIFGSEYGVRFDGPEGLDVDRYDAFCLHVNVYDTANDLLIATTRVLSQEQARLAGGFYSAQEFDLSALEMLPGRILEIGRTCVHPDYRSGGAITVLWSFLADYLTQEGFSHLIGCASISLADGGTTLASVMPTLREKHFVTNELRVSPARQIVLSSEGTGAVSVPPLLKAYLRMGCKIGGEACWDPEFNCADVFIVLDVQAMAGRYAQRFLRTA</sequence>
<evidence type="ECO:0000256" key="9">
    <source>
        <dbReference type="ARBA" id="ARBA00045724"/>
    </source>
</evidence>
<evidence type="ECO:0000256" key="11">
    <source>
        <dbReference type="SAM" id="SignalP"/>
    </source>
</evidence>
<dbReference type="GO" id="GO:0006629">
    <property type="term" value="P:lipid metabolic process"/>
    <property type="evidence" value="ECO:0007669"/>
    <property type="project" value="UniProtKB-KW"/>
</dbReference>
<name>A0A2P6AUL4_9GAMM</name>
<dbReference type="GO" id="GO:0043810">
    <property type="term" value="F:ornithine-acyl [acyl carrier protein] N-acyltransferase activity"/>
    <property type="evidence" value="ECO:0007669"/>
    <property type="project" value="UniProtKB-EC"/>
</dbReference>
<dbReference type="AlphaFoldDB" id="A0A2P6AUL4"/>
<dbReference type="EMBL" id="PTQZ01000017">
    <property type="protein sequence ID" value="PQA50811.1"/>
    <property type="molecule type" value="Genomic_DNA"/>
</dbReference>
<keyword evidence="5" id="KW-0012">Acyltransferase</keyword>
<evidence type="ECO:0000256" key="10">
    <source>
        <dbReference type="ARBA" id="ARBA00047785"/>
    </source>
</evidence>
<evidence type="ECO:0000256" key="5">
    <source>
        <dbReference type="ARBA" id="ARBA00023315"/>
    </source>
</evidence>
<comment type="function">
    <text evidence="9">Catalyzes the first step in the biosynthesis of ornithine lipids, which are phosphorus-free membrane lipids. Catalyzes the 3-hydroxyacyl-acyl carrier protein-dependent acylation of ornithine to form lyso-ornithine lipid (LOL).</text>
</comment>
<dbReference type="InterPro" id="IPR052351">
    <property type="entry name" value="Ornithine_N-alpha-AT"/>
</dbReference>
<proteinExistence type="inferred from homology"/>
<keyword evidence="13" id="KW-1185">Reference proteome</keyword>
<evidence type="ECO:0000256" key="8">
    <source>
        <dbReference type="ARBA" id="ARBA00039866"/>
    </source>
</evidence>
<evidence type="ECO:0000256" key="4">
    <source>
        <dbReference type="ARBA" id="ARBA00023098"/>
    </source>
</evidence>
<evidence type="ECO:0000313" key="12">
    <source>
        <dbReference type="EMBL" id="PQA50811.1"/>
    </source>
</evidence>
<dbReference type="Pfam" id="PF13444">
    <property type="entry name" value="Acetyltransf_5"/>
    <property type="match status" value="1"/>
</dbReference>
<protein>
    <recommendedName>
        <fullName evidence="8">L-ornithine N(alpha)-acyltransferase</fullName>
        <ecNumber evidence="7">2.3.2.30</ecNumber>
    </recommendedName>
</protein>
<dbReference type="InterPro" id="IPR016181">
    <property type="entry name" value="Acyl_CoA_acyltransferase"/>
</dbReference>
<evidence type="ECO:0000256" key="1">
    <source>
        <dbReference type="ARBA" id="ARBA00005189"/>
    </source>
</evidence>
<comment type="catalytic activity">
    <reaction evidence="10">
        <text>a (3R)-hydroxyacyl-[ACP] + L-ornithine = a lyso-ornithine lipid + holo-[ACP] + H(+)</text>
        <dbReference type="Rhea" id="RHEA:20633"/>
        <dbReference type="Rhea" id="RHEA-COMP:9685"/>
        <dbReference type="Rhea" id="RHEA-COMP:9945"/>
        <dbReference type="ChEBI" id="CHEBI:15378"/>
        <dbReference type="ChEBI" id="CHEBI:46911"/>
        <dbReference type="ChEBI" id="CHEBI:64479"/>
        <dbReference type="ChEBI" id="CHEBI:78827"/>
        <dbReference type="ChEBI" id="CHEBI:138482"/>
        <dbReference type="EC" id="2.3.2.30"/>
    </reaction>
    <physiologicalReaction direction="left-to-right" evidence="10">
        <dbReference type="Rhea" id="RHEA:20634"/>
    </physiologicalReaction>
</comment>
<feature type="signal peptide" evidence="11">
    <location>
        <begin position="1"/>
        <end position="21"/>
    </location>
</feature>
<evidence type="ECO:0000313" key="13">
    <source>
        <dbReference type="Proteomes" id="UP000243900"/>
    </source>
</evidence>
<dbReference type="PANTHER" id="PTHR37323:SF1">
    <property type="entry name" value="L-ORNITHINE N(ALPHA)-ACYLTRANSFERASE"/>
    <property type="match status" value="1"/>
</dbReference>